<dbReference type="Proteomes" id="UP000094389">
    <property type="component" value="Unassembled WGS sequence"/>
</dbReference>
<keyword evidence="3" id="KW-1185">Reference proteome</keyword>
<dbReference type="EMBL" id="KV453931">
    <property type="protein sequence ID" value="ODV73196.1"/>
    <property type="molecule type" value="Genomic_DNA"/>
</dbReference>
<dbReference type="GeneID" id="30989474"/>
<gene>
    <name evidence="2" type="ORF">CYBJADRAFT_167795</name>
</gene>
<feature type="region of interest" description="Disordered" evidence="1">
    <location>
        <begin position="59"/>
        <end position="84"/>
    </location>
</feature>
<organism evidence="2 3">
    <name type="scientific">Cyberlindnera jadinii (strain ATCC 18201 / CBS 1600 / BCRC 20928 / JCM 3617 / NBRC 0987 / NRRL Y-1542)</name>
    <name type="common">Torula yeast</name>
    <name type="synonym">Candida utilis</name>
    <dbReference type="NCBI Taxonomy" id="983966"/>
    <lineage>
        <taxon>Eukaryota</taxon>
        <taxon>Fungi</taxon>
        <taxon>Dikarya</taxon>
        <taxon>Ascomycota</taxon>
        <taxon>Saccharomycotina</taxon>
        <taxon>Saccharomycetes</taxon>
        <taxon>Phaffomycetales</taxon>
        <taxon>Phaffomycetaceae</taxon>
        <taxon>Cyberlindnera</taxon>
    </lineage>
</organism>
<evidence type="ECO:0000313" key="2">
    <source>
        <dbReference type="EMBL" id="ODV73196.1"/>
    </source>
</evidence>
<feature type="region of interest" description="Disordered" evidence="1">
    <location>
        <begin position="1"/>
        <end position="40"/>
    </location>
</feature>
<feature type="compositionally biased region" description="Low complexity" evidence="1">
    <location>
        <begin position="376"/>
        <end position="389"/>
    </location>
</feature>
<protein>
    <submittedName>
        <fullName evidence="2">Uncharacterized protein</fullName>
    </submittedName>
</protein>
<proteinExistence type="predicted"/>
<dbReference type="AlphaFoldDB" id="A0A1E4S118"/>
<feature type="region of interest" description="Disordered" evidence="1">
    <location>
        <begin position="373"/>
        <end position="392"/>
    </location>
</feature>
<reference evidence="2 3" key="1">
    <citation type="journal article" date="2016" name="Proc. Natl. Acad. Sci. U.S.A.">
        <title>Comparative genomics of biotechnologically important yeasts.</title>
        <authorList>
            <person name="Riley R."/>
            <person name="Haridas S."/>
            <person name="Wolfe K.H."/>
            <person name="Lopes M.R."/>
            <person name="Hittinger C.T."/>
            <person name="Goeker M."/>
            <person name="Salamov A.A."/>
            <person name="Wisecaver J.H."/>
            <person name="Long T.M."/>
            <person name="Calvey C.H."/>
            <person name="Aerts A.L."/>
            <person name="Barry K.W."/>
            <person name="Choi C."/>
            <person name="Clum A."/>
            <person name="Coughlan A.Y."/>
            <person name="Deshpande S."/>
            <person name="Douglass A.P."/>
            <person name="Hanson S.J."/>
            <person name="Klenk H.-P."/>
            <person name="LaButti K.M."/>
            <person name="Lapidus A."/>
            <person name="Lindquist E.A."/>
            <person name="Lipzen A.M."/>
            <person name="Meier-Kolthoff J.P."/>
            <person name="Ohm R.A."/>
            <person name="Otillar R.P."/>
            <person name="Pangilinan J.L."/>
            <person name="Peng Y."/>
            <person name="Rokas A."/>
            <person name="Rosa C.A."/>
            <person name="Scheuner C."/>
            <person name="Sibirny A.A."/>
            <person name="Slot J.C."/>
            <person name="Stielow J.B."/>
            <person name="Sun H."/>
            <person name="Kurtzman C.P."/>
            <person name="Blackwell M."/>
            <person name="Grigoriev I.V."/>
            <person name="Jeffries T.W."/>
        </authorList>
    </citation>
    <scope>NUCLEOTIDE SEQUENCE [LARGE SCALE GENOMIC DNA]</scope>
    <source>
        <strain evidence="3">ATCC 18201 / CBS 1600 / BCRC 20928 / JCM 3617 / NBRC 0987 / NRRL Y-1542</strain>
    </source>
</reference>
<feature type="region of interest" description="Disordered" evidence="1">
    <location>
        <begin position="169"/>
        <end position="205"/>
    </location>
</feature>
<feature type="compositionally biased region" description="Basic and acidic residues" evidence="1">
    <location>
        <begin position="23"/>
        <end position="40"/>
    </location>
</feature>
<accession>A0A1E4S118</accession>
<feature type="compositionally biased region" description="Polar residues" evidence="1">
    <location>
        <begin position="1"/>
        <end position="22"/>
    </location>
</feature>
<sequence>MPGSARSSSGHIVHQAQSQGSSEHAESFERRGRSATKRDVTFKRHTELVKNIQRVESQPPYVRSRETSVHSVHTANSGGETRSTQRFKHPMSAYNNESGVDTIAPSKLYKHYQLQQASESRRSVSHVPPAAVHNRVSASSHTCRTKDTTILLDNELVPAFDAMRMDLEEDADGGSDGRSSNVNGHGSDDDDDYSISEDGSMQDLHVPIDTDNRALEDVTDTTELNSRRLQIPQTQGRIQHKITALKLMQESEEQNTFKRQFSTIEQKTLLNSLNNDLQSLRRCNYRPMLDSVKRVTRRNVDDVMEGDNHSEHYGFVKTYSALEPIDFNQGPKPHYKHHSKASEVDIDRLKILLGNSVKVLESLWVDEPERYISNKSSTTTGQSQSQGSSLSRHLHQMTFETIAEDGTFDLIDVKHNTDGGNLRAQLDGYELNKPHIAQRLSGPSPHTMQT</sequence>
<evidence type="ECO:0000256" key="1">
    <source>
        <dbReference type="SAM" id="MobiDB-lite"/>
    </source>
</evidence>
<feature type="compositionally biased region" description="Polar residues" evidence="1">
    <location>
        <begin position="69"/>
        <end position="84"/>
    </location>
</feature>
<evidence type="ECO:0000313" key="3">
    <source>
        <dbReference type="Proteomes" id="UP000094389"/>
    </source>
</evidence>
<dbReference type="RefSeq" id="XP_020070235.1">
    <property type="nucleotide sequence ID" value="XM_020215078.1"/>
</dbReference>
<name>A0A1E4S118_CYBJN</name>